<dbReference type="GO" id="GO:0002161">
    <property type="term" value="F:aminoacyl-tRNA deacylase activity"/>
    <property type="evidence" value="ECO:0007669"/>
    <property type="project" value="InterPro"/>
</dbReference>
<dbReference type="GO" id="GO:0004822">
    <property type="term" value="F:isoleucine-tRNA ligase activity"/>
    <property type="evidence" value="ECO:0007669"/>
    <property type="project" value="TreeGrafter"/>
</dbReference>
<name>A0A9N9HSX2_9GLOM</name>
<feature type="non-terminal residue" evidence="6">
    <location>
        <position position="96"/>
    </location>
</feature>
<dbReference type="SUPFAM" id="SSF50677">
    <property type="entry name" value="ValRS/IleRS/LeuRS editing domain"/>
    <property type="match status" value="1"/>
</dbReference>
<evidence type="ECO:0000256" key="3">
    <source>
        <dbReference type="ARBA" id="ARBA00022840"/>
    </source>
</evidence>
<evidence type="ECO:0000313" key="6">
    <source>
        <dbReference type="EMBL" id="CAG8704473.1"/>
    </source>
</evidence>
<evidence type="ECO:0000256" key="5">
    <source>
        <dbReference type="ARBA" id="ARBA00023146"/>
    </source>
</evidence>
<dbReference type="GO" id="GO:0005739">
    <property type="term" value="C:mitochondrion"/>
    <property type="evidence" value="ECO:0007669"/>
    <property type="project" value="TreeGrafter"/>
</dbReference>
<keyword evidence="5" id="KW-0030">Aminoacyl-tRNA synthetase</keyword>
<dbReference type="Gene3D" id="3.90.740.10">
    <property type="entry name" value="Valyl/Leucyl/Isoleucyl-tRNA synthetase, editing domain"/>
    <property type="match status" value="1"/>
</dbReference>
<dbReference type="InterPro" id="IPR009008">
    <property type="entry name" value="Val/Leu/Ile-tRNA-synth_edit"/>
</dbReference>
<keyword evidence="1" id="KW-0436">Ligase</keyword>
<dbReference type="GO" id="GO:0032543">
    <property type="term" value="P:mitochondrial translation"/>
    <property type="evidence" value="ECO:0007669"/>
    <property type="project" value="TreeGrafter"/>
</dbReference>
<organism evidence="6 7">
    <name type="scientific">Ambispora gerdemannii</name>
    <dbReference type="NCBI Taxonomy" id="144530"/>
    <lineage>
        <taxon>Eukaryota</taxon>
        <taxon>Fungi</taxon>
        <taxon>Fungi incertae sedis</taxon>
        <taxon>Mucoromycota</taxon>
        <taxon>Glomeromycotina</taxon>
        <taxon>Glomeromycetes</taxon>
        <taxon>Archaeosporales</taxon>
        <taxon>Ambisporaceae</taxon>
        <taxon>Ambispora</taxon>
    </lineage>
</organism>
<dbReference type="PANTHER" id="PTHR42765">
    <property type="entry name" value="SOLEUCYL-TRNA SYNTHETASE"/>
    <property type="match status" value="1"/>
</dbReference>
<gene>
    <name evidence="6" type="ORF">AGERDE_LOCUS13669</name>
</gene>
<keyword evidence="7" id="KW-1185">Reference proteome</keyword>
<evidence type="ECO:0000313" key="7">
    <source>
        <dbReference type="Proteomes" id="UP000789831"/>
    </source>
</evidence>
<dbReference type="AlphaFoldDB" id="A0A9N9HSX2"/>
<evidence type="ECO:0000256" key="4">
    <source>
        <dbReference type="ARBA" id="ARBA00022917"/>
    </source>
</evidence>
<evidence type="ECO:0000256" key="2">
    <source>
        <dbReference type="ARBA" id="ARBA00022741"/>
    </source>
</evidence>
<keyword evidence="3" id="KW-0067">ATP-binding</keyword>
<dbReference type="GO" id="GO:0006428">
    <property type="term" value="P:isoleucyl-tRNA aminoacylation"/>
    <property type="evidence" value="ECO:0007669"/>
    <property type="project" value="TreeGrafter"/>
</dbReference>
<protein>
    <submittedName>
        <fullName evidence="6">3495_t:CDS:1</fullName>
    </submittedName>
</protein>
<keyword evidence="2" id="KW-0547">Nucleotide-binding</keyword>
<dbReference type="EMBL" id="CAJVPL010019233">
    <property type="protein sequence ID" value="CAG8704473.1"/>
    <property type="molecule type" value="Genomic_DNA"/>
</dbReference>
<dbReference type="InterPro" id="IPR050081">
    <property type="entry name" value="Ile-tRNA_ligase"/>
</dbReference>
<accession>A0A9N9HSX2</accession>
<keyword evidence="4" id="KW-0648">Protein biosynthesis</keyword>
<dbReference type="OrthoDB" id="10264412at2759"/>
<dbReference type="GO" id="GO:0005524">
    <property type="term" value="F:ATP binding"/>
    <property type="evidence" value="ECO:0007669"/>
    <property type="project" value="UniProtKB-KW"/>
</dbReference>
<dbReference type="PANTHER" id="PTHR42765:SF1">
    <property type="entry name" value="ISOLEUCINE--TRNA LIGASE, MITOCHONDRIAL"/>
    <property type="match status" value="1"/>
</dbReference>
<proteinExistence type="predicted"/>
<reference evidence="6" key="1">
    <citation type="submission" date="2021-06" db="EMBL/GenBank/DDBJ databases">
        <authorList>
            <person name="Kallberg Y."/>
            <person name="Tangrot J."/>
            <person name="Rosling A."/>
        </authorList>
    </citation>
    <scope>NUCLEOTIDE SEQUENCE</scope>
    <source>
        <strain evidence="6">MT106</strain>
    </source>
</reference>
<evidence type="ECO:0000256" key="1">
    <source>
        <dbReference type="ARBA" id="ARBA00022598"/>
    </source>
</evidence>
<comment type="caution">
    <text evidence="6">The sequence shown here is derived from an EMBL/GenBank/DDBJ whole genome shotgun (WGS) entry which is preliminary data.</text>
</comment>
<dbReference type="Proteomes" id="UP000789831">
    <property type="component" value="Unassembled WGS sequence"/>
</dbReference>
<feature type="non-terminal residue" evidence="6">
    <location>
        <position position="1"/>
    </location>
</feature>
<sequence>LVHIAPGHGMEDYETCRELNLDAFCPVDDFGRFTSEVGEPSFEGKAVLTEGTTAVIEYLKANKILLKEQKHTHKYPYDWRTKKPIILRATSQWFAN</sequence>